<dbReference type="PANTHER" id="PTHR12725:SF117">
    <property type="entry name" value="HALOACID DEHALOGENASE-LIKE HYDROLASE"/>
    <property type="match status" value="1"/>
</dbReference>
<dbReference type="InterPro" id="IPR036412">
    <property type="entry name" value="HAD-like_sf"/>
</dbReference>
<dbReference type="PANTHER" id="PTHR12725">
    <property type="entry name" value="HALOACID DEHALOGENASE-LIKE HYDROLASE"/>
    <property type="match status" value="1"/>
</dbReference>
<protein>
    <submittedName>
        <fullName evidence="1">Pyrimidine 5'-nucleotidase</fullName>
    </submittedName>
</protein>
<dbReference type="InterPro" id="IPR023214">
    <property type="entry name" value="HAD_sf"/>
</dbReference>
<dbReference type="InterPro" id="IPR010237">
    <property type="entry name" value="Pyr-5-nucltdase"/>
</dbReference>
<reference evidence="1 2" key="1">
    <citation type="submission" date="2019-10" db="EMBL/GenBank/DDBJ databases">
        <title>Taxonomy of Antarctic Massilia spp.: description of Massilia rubra sp. nov., Massilia aquatica sp. nov., Massilia mucilaginosa sp. nov., Massilia frigida sp. nov. isolated from streams, lakes and regoliths.</title>
        <authorList>
            <person name="Holochova P."/>
            <person name="Sedlacek I."/>
            <person name="Kralova S."/>
            <person name="Maslanova I."/>
            <person name="Busse H.-J."/>
            <person name="Stankova E."/>
            <person name="Vrbovska V."/>
            <person name="Kovarovic V."/>
            <person name="Bartak M."/>
            <person name="Svec P."/>
            <person name="Pantucek R."/>
        </authorList>
    </citation>
    <scope>NUCLEOTIDE SEQUENCE [LARGE SCALE GENOMIC DNA]</scope>
    <source>
        <strain evidence="1 2">CCM 8733</strain>
    </source>
</reference>
<name>A0ABX0NTF6_9BURK</name>
<dbReference type="SFLD" id="SFLDG01129">
    <property type="entry name" value="C1.5:_HAD__Beta-PGM__Phosphata"/>
    <property type="match status" value="1"/>
</dbReference>
<dbReference type="Gene3D" id="3.40.50.1000">
    <property type="entry name" value="HAD superfamily/HAD-like"/>
    <property type="match status" value="1"/>
</dbReference>
<proteinExistence type="predicted"/>
<dbReference type="InterPro" id="IPR006439">
    <property type="entry name" value="HAD-SF_hydro_IA"/>
</dbReference>
<keyword evidence="2" id="KW-1185">Reference proteome</keyword>
<dbReference type="SUPFAM" id="SSF56784">
    <property type="entry name" value="HAD-like"/>
    <property type="match status" value="1"/>
</dbReference>
<accession>A0ABX0NTF6</accession>
<evidence type="ECO:0000313" key="2">
    <source>
        <dbReference type="Proteomes" id="UP000609726"/>
    </source>
</evidence>
<comment type="caution">
    <text evidence="1">The sequence shown here is derived from an EMBL/GenBank/DDBJ whole genome shotgun (WGS) entry which is preliminary data.</text>
</comment>
<dbReference type="NCBIfam" id="TIGR01509">
    <property type="entry name" value="HAD-SF-IA-v3"/>
    <property type="match status" value="1"/>
</dbReference>
<gene>
    <name evidence="1" type="ORF">F2P45_13850</name>
</gene>
<dbReference type="Gene3D" id="1.10.150.450">
    <property type="match status" value="1"/>
</dbReference>
<dbReference type="EMBL" id="WHJH01000014">
    <property type="protein sequence ID" value="NHZ90091.1"/>
    <property type="molecule type" value="Genomic_DNA"/>
</dbReference>
<dbReference type="SFLD" id="SFLDG01132">
    <property type="entry name" value="C1.5.3:_5'-Nucleotidase_Like"/>
    <property type="match status" value="1"/>
</dbReference>
<dbReference type="NCBIfam" id="TIGR01993">
    <property type="entry name" value="Pyr-5-nucltdase"/>
    <property type="match status" value="1"/>
</dbReference>
<dbReference type="Proteomes" id="UP000609726">
    <property type="component" value="Unassembled WGS sequence"/>
</dbReference>
<organism evidence="1 2">
    <name type="scientific">Massilia mucilaginosa</name>
    <dbReference type="NCBI Taxonomy" id="2609282"/>
    <lineage>
        <taxon>Bacteria</taxon>
        <taxon>Pseudomonadati</taxon>
        <taxon>Pseudomonadota</taxon>
        <taxon>Betaproteobacteria</taxon>
        <taxon>Burkholderiales</taxon>
        <taxon>Oxalobacteraceae</taxon>
        <taxon>Telluria group</taxon>
        <taxon>Massilia</taxon>
    </lineage>
</organism>
<dbReference type="SFLD" id="SFLDS00003">
    <property type="entry name" value="Haloacid_Dehalogenase"/>
    <property type="match status" value="1"/>
</dbReference>
<dbReference type="Pfam" id="PF00702">
    <property type="entry name" value="Hydrolase"/>
    <property type="match status" value="1"/>
</dbReference>
<sequence>MHGAEQVHRVAAAAYLEQRAALGAPGRRQGQHQQAEEHHYNWTSHAFFPCWFASAFLFRSLVSNLTRSAPLWLFDLDNTLHNASHAIFPTITANMNVYIARVLGDGVTPASADVVNAARLTYWKRYGATLLGMIKHHKVSAADFLHETHNIERLEDMIRYERGLARLLKRLPGRKILLTNAPTRYSTDVMRHLGLRRHFSHHIAIENMHVHGQLRPKPSKLMLRRLLRKHGVSAQRCILVEDTLANLRTAKQVGMRTAWVTQYLRTADPIGVAPLPKKLKRPAYVDVKVKSVLQLPRCMNRLR</sequence>
<evidence type="ECO:0000313" key="1">
    <source>
        <dbReference type="EMBL" id="NHZ90091.1"/>
    </source>
</evidence>